<protein>
    <submittedName>
        <fullName evidence="1">Uncharacterized protein</fullName>
    </submittedName>
</protein>
<dbReference type="AlphaFoldDB" id="A0A250KK03"/>
<accession>A0A250KK03</accession>
<dbReference type="Proteomes" id="UP000267517">
    <property type="component" value="Chromosome II"/>
</dbReference>
<evidence type="ECO:0000313" key="1">
    <source>
        <dbReference type="EMBL" id="BBA30097.1"/>
    </source>
</evidence>
<gene>
    <name evidence="1" type="ORF">PMEL_200625</name>
</gene>
<sequence length="40" mass="4561">MITDNGKFKAINSNHKVQSSNLNVQRTLFMPLVESYAHAR</sequence>
<proteinExistence type="predicted"/>
<evidence type="ECO:0000313" key="2">
    <source>
        <dbReference type="Proteomes" id="UP000267517"/>
    </source>
</evidence>
<organism evidence="1 2">
    <name type="scientific">Prevotella melaninogenica</name>
    <dbReference type="NCBI Taxonomy" id="28132"/>
    <lineage>
        <taxon>Bacteria</taxon>
        <taxon>Pseudomonadati</taxon>
        <taxon>Bacteroidota</taxon>
        <taxon>Bacteroidia</taxon>
        <taxon>Bacteroidales</taxon>
        <taxon>Prevotellaceae</taxon>
        <taxon>Prevotella</taxon>
    </lineage>
</organism>
<reference evidence="1 2" key="1">
    <citation type="submission" date="2017-05" db="EMBL/GenBank/DDBJ databases">
        <title>whole genome sequence of Prevotella melaninogenica GAI 07411.</title>
        <authorList>
            <person name="Kondo Y."/>
            <person name="Hoshino T."/>
        </authorList>
    </citation>
    <scope>NUCLEOTIDE SEQUENCE [LARGE SCALE GENOMIC DNA]</scope>
    <source>
        <strain evidence="1 2">GAI 07411</strain>
    </source>
</reference>
<dbReference type="EMBL" id="AP018050">
    <property type="protein sequence ID" value="BBA30097.1"/>
    <property type="molecule type" value="Genomic_DNA"/>
</dbReference>
<name>A0A250KK03_9BACT</name>